<evidence type="ECO:0000313" key="1">
    <source>
        <dbReference type="EMBL" id="EYU43941.1"/>
    </source>
</evidence>
<reference evidence="1 2" key="1">
    <citation type="journal article" date="2013" name="Proc. Natl. Acad. Sci. U.S.A.">
        <title>Fine-scale variation in meiotic recombination in Mimulus inferred from population shotgun sequencing.</title>
        <authorList>
            <person name="Hellsten U."/>
            <person name="Wright K.M."/>
            <person name="Jenkins J."/>
            <person name="Shu S."/>
            <person name="Yuan Y."/>
            <person name="Wessler S.R."/>
            <person name="Schmutz J."/>
            <person name="Willis J.H."/>
            <person name="Rokhsar D.S."/>
        </authorList>
    </citation>
    <scope>NUCLEOTIDE SEQUENCE [LARGE SCALE GENOMIC DNA]</scope>
    <source>
        <strain evidence="2">cv. DUN x IM62</strain>
    </source>
</reference>
<proteinExistence type="predicted"/>
<keyword evidence="2" id="KW-1185">Reference proteome</keyword>
<accession>A0A022RVF2</accession>
<dbReference type="EMBL" id="KI630229">
    <property type="protein sequence ID" value="EYU43941.1"/>
    <property type="molecule type" value="Genomic_DNA"/>
</dbReference>
<evidence type="ECO:0000313" key="2">
    <source>
        <dbReference type="Proteomes" id="UP000030748"/>
    </source>
</evidence>
<name>A0A022RVF2_ERYGU</name>
<sequence length="78" mass="8561">MVGRDCFVQCTCEKIGRIPAVKAVVNSTEKPAVFLGANGLHSIFTGGTARDLHLHCIEKAVTPRRCASRIERKQRVVI</sequence>
<gene>
    <name evidence="1" type="ORF">MIMGU_mgv1a017388mg</name>
</gene>
<dbReference type="AlphaFoldDB" id="A0A022RVF2"/>
<dbReference type="Proteomes" id="UP000030748">
    <property type="component" value="Unassembled WGS sequence"/>
</dbReference>
<organism evidence="1 2">
    <name type="scientific">Erythranthe guttata</name>
    <name type="common">Yellow monkey flower</name>
    <name type="synonym">Mimulus guttatus</name>
    <dbReference type="NCBI Taxonomy" id="4155"/>
    <lineage>
        <taxon>Eukaryota</taxon>
        <taxon>Viridiplantae</taxon>
        <taxon>Streptophyta</taxon>
        <taxon>Embryophyta</taxon>
        <taxon>Tracheophyta</taxon>
        <taxon>Spermatophyta</taxon>
        <taxon>Magnoliopsida</taxon>
        <taxon>eudicotyledons</taxon>
        <taxon>Gunneridae</taxon>
        <taxon>Pentapetalae</taxon>
        <taxon>asterids</taxon>
        <taxon>lamiids</taxon>
        <taxon>Lamiales</taxon>
        <taxon>Phrymaceae</taxon>
        <taxon>Erythranthe</taxon>
    </lineage>
</organism>
<protein>
    <submittedName>
        <fullName evidence="1">Uncharacterized protein</fullName>
    </submittedName>
</protein>